<proteinExistence type="predicted"/>
<dbReference type="Proteomes" id="UP000494256">
    <property type="component" value="Unassembled WGS sequence"/>
</dbReference>
<dbReference type="AlphaFoldDB" id="A0A8S0ZFR0"/>
<sequence length="118" mass="13514">MEKHWARIVLALVCICVHVGTSQDHVQENMSCVNSTIGHETTNGRLYVYQLQRWTEYFKINVPKCEWGDRIGVSVTVCDTKATTTLELANSDHALIYRTGEIYEPGRAHVVIYCNWIN</sequence>
<dbReference type="EMBL" id="CADEBD010000288">
    <property type="protein sequence ID" value="CAB3231588.1"/>
    <property type="molecule type" value="Genomic_DNA"/>
</dbReference>
<reference evidence="2 3" key="1">
    <citation type="submission" date="2020-04" db="EMBL/GenBank/DDBJ databases">
        <authorList>
            <person name="Wallbank WR R."/>
            <person name="Pardo Diaz C."/>
            <person name="Kozak K."/>
            <person name="Martin S."/>
            <person name="Jiggins C."/>
            <person name="Moest M."/>
            <person name="Warren A I."/>
            <person name="Byers J.R.P. K."/>
            <person name="Montejo-Kovacevich G."/>
            <person name="Yen C E."/>
        </authorList>
    </citation>
    <scope>NUCLEOTIDE SEQUENCE [LARGE SCALE GENOMIC DNA]</scope>
</reference>
<name>A0A8S0ZFR0_ARCPL</name>
<dbReference type="OrthoDB" id="7425892at2759"/>
<protein>
    <submittedName>
        <fullName evidence="2">Uncharacterized protein</fullName>
    </submittedName>
</protein>
<keyword evidence="1" id="KW-0732">Signal</keyword>
<feature type="signal peptide" evidence="1">
    <location>
        <begin position="1"/>
        <end position="22"/>
    </location>
</feature>
<comment type="caution">
    <text evidence="2">The sequence shown here is derived from an EMBL/GenBank/DDBJ whole genome shotgun (WGS) entry which is preliminary data.</text>
</comment>
<organism evidence="2 3">
    <name type="scientific">Arctia plantaginis</name>
    <name type="common">Wood tiger moth</name>
    <name type="synonym">Phalaena plantaginis</name>
    <dbReference type="NCBI Taxonomy" id="874455"/>
    <lineage>
        <taxon>Eukaryota</taxon>
        <taxon>Metazoa</taxon>
        <taxon>Ecdysozoa</taxon>
        <taxon>Arthropoda</taxon>
        <taxon>Hexapoda</taxon>
        <taxon>Insecta</taxon>
        <taxon>Pterygota</taxon>
        <taxon>Neoptera</taxon>
        <taxon>Endopterygota</taxon>
        <taxon>Lepidoptera</taxon>
        <taxon>Glossata</taxon>
        <taxon>Ditrysia</taxon>
        <taxon>Noctuoidea</taxon>
        <taxon>Erebidae</taxon>
        <taxon>Arctiinae</taxon>
        <taxon>Arctia</taxon>
    </lineage>
</organism>
<feature type="chain" id="PRO_5035729184" evidence="1">
    <location>
        <begin position="23"/>
        <end position="118"/>
    </location>
</feature>
<evidence type="ECO:0000313" key="2">
    <source>
        <dbReference type="EMBL" id="CAB3231588.1"/>
    </source>
</evidence>
<gene>
    <name evidence="2" type="ORF">APLA_LOCUS5295</name>
</gene>
<evidence type="ECO:0000256" key="1">
    <source>
        <dbReference type="SAM" id="SignalP"/>
    </source>
</evidence>
<evidence type="ECO:0000313" key="3">
    <source>
        <dbReference type="Proteomes" id="UP000494256"/>
    </source>
</evidence>
<accession>A0A8S0ZFR0</accession>